<dbReference type="EMBL" id="CP069032">
    <property type="protein sequence ID" value="QRC99744.1"/>
    <property type="molecule type" value="Genomic_DNA"/>
</dbReference>
<protein>
    <submittedName>
        <fullName evidence="2">Uncharacterized protein</fullName>
    </submittedName>
</protein>
<evidence type="ECO:0000313" key="3">
    <source>
        <dbReference type="Proteomes" id="UP000663193"/>
    </source>
</evidence>
<dbReference type="VEuPathDB" id="FungiDB:JI435_413930"/>
<feature type="compositionally biased region" description="Basic and acidic residues" evidence="1">
    <location>
        <begin position="1"/>
        <end position="23"/>
    </location>
</feature>
<dbReference type="OrthoDB" id="10488520at2759"/>
<sequence>MGDKSIPRRSETSLGLRRSDEWISRQPRPSGMV</sequence>
<gene>
    <name evidence="2" type="ORF">JI435_413930</name>
</gene>
<reference evidence="3" key="1">
    <citation type="journal article" date="2021" name="BMC Genomics">
        <title>Chromosome-level genome assembly and manually-curated proteome of model necrotroph Parastagonospora nodorum Sn15 reveals a genome-wide trove of candidate effector homologs, and redundancy of virulence-related functions within an accessory chromosome.</title>
        <authorList>
            <person name="Bertazzoni S."/>
            <person name="Jones D.A.B."/>
            <person name="Phan H.T."/>
            <person name="Tan K.-C."/>
            <person name="Hane J.K."/>
        </authorList>
    </citation>
    <scope>NUCLEOTIDE SEQUENCE [LARGE SCALE GENOMIC DNA]</scope>
    <source>
        <strain evidence="3">SN15 / ATCC MYA-4574 / FGSC 10173)</strain>
    </source>
</reference>
<evidence type="ECO:0000313" key="2">
    <source>
        <dbReference type="EMBL" id="QRC99744.1"/>
    </source>
</evidence>
<dbReference type="AlphaFoldDB" id="A0A7U2F6Q6"/>
<proteinExistence type="predicted"/>
<organism evidence="2 3">
    <name type="scientific">Phaeosphaeria nodorum (strain SN15 / ATCC MYA-4574 / FGSC 10173)</name>
    <name type="common">Glume blotch fungus</name>
    <name type="synonym">Parastagonospora nodorum</name>
    <dbReference type="NCBI Taxonomy" id="321614"/>
    <lineage>
        <taxon>Eukaryota</taxon>
        <taxon>Fungi</taxon>
        <taxon>Dikarya</taxon>
        <taxon>Ascomycota</taxon>
        <taxon>Pezizomycotina</taxon>
        <taxon>Dothideomycetes</taxon>
        <taxon>Pleosporomycetidae</taxon>
        <taxon>Pleosporales</taxon>
        <taxon>Pleosporineae</taxon>
        <taxon>Phaeosphaeriaceae</taxon>
        <taxon>Parastagonospora</taxon>
    </lineage>
</organism>
<name>A0A7U2F6Q6_PHANO</name>
<evidence type="ECO:0000256" key="1">
    <source>
        <dbReference type="SAM" id="MobiDB-lite"/>
    </source>
</evidence>
<keyword evidence="3" id="KW-1185">Reference proteome</keyword>
<dbReference type="Proteomes" id="UP000663193">
    <property type="component" value="Chromosome 10"/>
</dbReference>
<accession>A0A7U2F6Q6</accession>
<feature type="region of interest" description="Disordered" evidence="1">
    <location>
        <begin position="1"/>
        <end position="33"/>
    </location>
</feature>